<dbReference type="GO" id="GO:0008270">
    <property type="term" value="F:zinc ion binding"/>
    <property type="evidence" value="ECO:0007669"/>
    <property type="project" value="InterPro"/>
</dbReference>
<keyword evidence="2" id="KW-0378">Hydrolase</keyword>
<dbReference type="EMBL" id="CP048020">
    <property type="protein sequence ID" value="QHX43381.1"/>
    <property type="molecule type" value="Genomic_DNA"/>
</dbReference>
<dbReference type="KEGG" id="trz:GWP43_07905"/>
<dbReference type="RefSeq" id="WP_162663704.1">
    <property type="nucleotide sequence ID" value="NZ_CP048020.1"/>
</dbReference>
<protein>
    <submittedName>
        <fullName evidence="2">HNH endonuclease</fullName>
    </submittedName>
</protein>
<sequence>MKFVDIFKKLAEDGLCDSRDIVNKIVGADYRDIYFTEYPNDPYVCKGCGKIFRTRANECTVDHIIPRKYGGTNNIANLQILCRECNQNKGHQIDRLTLKYGGDALIRELKKILHY</sequence>
<evidence type="ECO:0000259" key="1">
    <source>
        <dbReference type="SMART" id="SM00507"/>
    </source>
</evidence>
<feature type="domain" description="HNH nuclease" evidence="1">
    <location>
        <begin position="33"/>
        <end position="87"/>
    </location>
</feature>
<dbReference type="SMART" id="SM00507">
    <property type="entry name" value="HNHc"/>
    <property type="match status" value="1"/>
</dbReference>
<dbReference type="Proteomes" id="UP000464374">
    <property type="component" value="Chromosome"/>
</dbReference>
<organism evidence="2 3">
    <name type="scientific">Treponema vincentii</name>
    <dbReference type="NCBI Taxonomy" id="69710"/>
    <lineage>
        <taxon>Bacteria</taxon>
        <taxon>Pseudomonadati</taxon>
        <taxon>Spirochaetota</taxon>
        <taxon>Spirochaetia</taxon>
        <taxon>Spirochaetales</taxon>
        <taxon>Treponemataceae</taxon>
        <taxon>Treponema</taxon>
    </lineage>
</organism>
<reference evidence="2 3" key="1">
    <citation type="submission" date="2020-01" db="EMBL/GenBank/DDBJ databases">
        <title>Complete genome sequence of a human oral phylogroup 1 Treponema sp. strain ATCC 700766, originally isolated from periodontitis dental plaque.</title>
        <authorList>
            <person name="Chan Y."/>
            <person name="Huo Y.-B."/>
            <person name="Yu X.-L."/>
            <person name="Zeng H."/>
            <person name="Leung W.-K."/>
            <person name="Watt R.M."/>
        </authorList>
    </citation>
    <scope>NUCLEOTIDE SEQUENCE [LARGE SCALE GENOMIC DNA]</scope>
    <source>
        <strain evidence="2 3">OMZ 804</strain>
    </source>
</reference>
<dbReference type="CDD" id="cd00085">
    <property type="entry name" value="HNHc"/>
    <property type="match status" value="1"/>
</dbReference>
<dbReference type="Gene3D" id="1.10.30.50">
    <property type="match status" value="1"/>
</dbReference>
<evidence type="ECO:0000313" key="2">
    <source>
        <dbReference type="EMBL" id="QHX43381.1"/>
    </source>
</evidence>
<proteinExistence type="predicted"/>
<gene>
    <name evidence="2" type="ORF">GWP43_07905</name>
</gene>
<dbReference type="GO" id="GO:0003676">
    <property type="term" value="F:nucleic acid binding"/>
    <property type="evidence" value="ECO:0007669"/>
    <property type="project" value="InterPro"/>
</dbReference>
<dbReference type="GO" id="GO:0004519">
    <property type="term" value="F:endonuclease activity"/>
    <property type="evidence" value="ECO:0007669"/>
    <property type="project" value="UniProtKB-KW"/>
</dbReference>
<accession>A0A6P1Y101</accession>
<dbReference type="InterPro" id="IPR003615">
    <property type="entry name" value="HNH_nuc"/>
</dbReference>
<dbReference type="InterPro" id="IPR002711">
    <property type="entry name" value="HNH"/>
</dbReference>
<keyword evidence="2" id="KW-0540">Nuclease</keyword>
<name>A0A6P1Y101_9SPIR</name>
<keyword evidence="2" id="KW-0255">Endonuclease</keyword>
<dbReference type="Pfam" id="PF01844">
    <property type="entry name" value="HNH"/>
    <property type="match status" value="1"/>
</dbReference>
<dbReference type="AlphaFoldDB" id="A0A6P1Y101"/>
<evidence type="ECO:0000313" key="3">
    <source>
        <dbReference type="Proteomes" id="UP000464374"/>
    </source>
</evidence>